<sequence>MRRSVKFVILGIISALFISAVFPFQSTSKAAAVNTYYYALNDINLRSKRDFSGNVVVKVPKNDKMTVVDGSQDTNGWVQISYKGKTGYMKLNYMTMLNPKLSYSELYAPSAINLRESRSFSATTVLTIPKNKPLYVEDNTQDTQGWVRIVYAGKTGYMKKMYLADTDPTKTYGEYYAPSVINLRLARTFDSDITYTIPKGKKLLVEDKSTDANGWAKVLYQGKTGFMKMNYFSLTDPSKGYGIYYAPSTINLRSGRSFDTAIIASIPQNSSFNVEDGSADANGWVKIIITGGKVGYMKETYLSTFNPTQNYSEFYSMGGINLRGERNFSSSTVIQIPLKTKLYVENGSRDLDGWVKIAYKGRIGYMKDVYITPKNPSAIYVVKYAASDINLRQSRTYASSTVVTIPSGAKVEVENGSIDANNWVKIIYSGTVGYMNQAYLSNTAYQPIKQNYKTTSYISTYSSALSKLMDGNPQTDKKPTNAYISEASIRITGTNTGVALNANGQVRNTASSTGFVLGKLKSAEPITILNTIMDSEGTKWYKFNFNRQWFNASQSDTTYYLNPNNFSKNTPAYLQFLVLSKPTNVDINEVNQKILNGKGILADKGASFNQAAVLSNVNEIYLISHALLESGNGSSQLANGVIVSSVGGLPVTPKKVYNMYGIGAIDSNPLVGGSEYAYKQGWDTPEKAIIGGAAFVAQNYISKGQDTLYKMRFNPANPGVHLYATDIGWALKQTTGMQKLYDQLSSYTQDFDIPKYK</sequence>
<name>A0A842CXG8_9LIST</name>
<proteinExistence type="predicted"/>
<dbReference type="PROSITE" id="PS51781">
    <property type="entry name" value="SH3B"/>
    <property type="match status" value="4"/>
</dbReference>
<dbReference type="AlphaFoldDB" id="A0A842CXG8"/>
<dbReference type="SMART" id="SM00287">
    <property type="entry name" value="SH3b"/>
    <property type="match status" value="7"/>
</dbReference>
<dbReference type="Pfam" id="PF08239">
    <property type="entry name" value="SH3_3"/>
    <property type="match status" value="1"/>
</dbReference>
<feature type="signal peptide" evidence="1">
    <location>
        <begin position="1"/>
        <end position="30"/>
    </location>
</feature>
<evidence type="ECO:0000259" key="2">
    <source>
        <dbReference type="PROSITE" id="PS51781"/>
    </source>
</evidence>
<feature type="domain" description="SH3b" evidence="2">
    <location>
        <begin position="377"/>
        <end position="444"/>
    </location>
</feature>
<reference evidence="3 4" key="1">
    <citation type="submission" date="2020-03" db="EMBL/GenBank/DDBJ databases">
        <title>Soil Listeria distribution.</title>
        <authorList>
            <person name="Liao J."/>
            <person name="Wiedmann M."/>
        </authorList>
    </citation>
    <scope>NUCLEOTIDE SEQUENCE [LARGE SCALE GENOMIC DNA]</scope>
    <source>
        <strain evidence="3 4">FSL L7-0435</strain>
    </source>
</reference>
<evidence type="ECO:0000313" key="3">
    <source>
        <dbReference type="EMBL" id="MBC2003853.1"/>
    </source>
</evidence>
<accession>A0A842CXG8</accession>
<dbReference type="EMBL" id="JAARWW010000003">
    <property type="protein sequence ID" value="MBC2003853.1"/>
    <property type="molecule type" value="Genomic_DNA"/>
</dbReference>
<dbReference type="GO" id="GO:0004040">
    <property type="term" value="F:amidase activity"/>
    <property type="evidence" value="ECO:0007669"/>
    <property type="project" value="InterPro"/>
</dbReference>
<feature type="domain" description="SH3b" evidence="2">
    <location>
        <begin position="239"/>
        <end position="306"/>
    </location>
</feature>
<dbReference type="Gene3D" id="2.30.30.40">
    <property type="entry name" value="SH3 Domains"/>
    <property type="match status" value="6"/>
</dbReference>
<dbReference type="InterPro" id="IPR003646">
    <property type="entry name" value="SH3-like_bac-type"/>
</dbReference>
<dbReference type="PANTHER" id="PTHR34408:SF2">
    <property type="entry name" value="CELL WALL-BINDING PROTEIN YWSB"/>
    <property type="match status" value="1"/>
</dbReference>
<dbReference type="InterPro" id="IPR052354">
    <property type="entry name" value="Cell_Wall_Dynamics_Protein"/>
</dbReference>
<feature type="domain" description="SH3b" evidence="2">
    <location>
        <begin position="33"/>
        <end position="98"/>
    </location>
</feature>
<dbReference type="SMART" id="SM00047">
    <property type="entry name" value="LYZ2"/>
    <property type="match status" value="1"/>
</dbReference>
<keyword evidence="1" id="KW-0732">Signal</keyword>
<evidence type="ECO:0000256" key="1">
    <source>
        <dbReference type="SAM" id="SignalP"/>
    </source>
</evidence>
<gene>
    <name evidence="3" type="ORF">HCA78_08750</name>
</gene>
<protein>
    <submittedName>
        <fullName evidence="3">SH3 domain-containing protein</fullName>
    </submittedName>
</protein>
<dbReference type="InterPro" id="IPR002901">
    <property type="entry name" value="MGlyc_endo_b_GlcNAc-like_dom"/>
</dbReference>
<dbReference type="PANTHER" id="PTHR34408">
    <property type="entry name" value="FAMILY PROTEIN, PUTATIVE-RELATED"/>
    <property type="match status" value="1"/>
</dbReference>
<organism evidence="3 4">
    <name type="scientific">Listeria booriae</name>
    <dbReference type="NCBI Taxonomy" id="1552123"/>
    <lineage>
        <taxon>Bacteria</taxon>
        <taxon>Bacillati</taxon>
        <taxon>Bacillota</taxon>
        <taxon>Bacilli</taxon>
        <taxon>Bacillales</taxon>
        <taxon>Listeriaceae</taxon>
        <taxon>Listeria</taxon>
    </lineage>
</organism>
<comment type="caution">
    <text evidence="3">The sequence shown here is derived from an EMBL/GenBank/DDBJ whole genome shotgun (WGS) entry which is preliminary data.</text>
</comment>
<evidence type="ECO:0000313" key="4">
    <source>
        <dbReference type="Proteomes" id="UP000546806"/>
    </source>
</evidence>
<feature type="chain" id="PRO_5032659368" evidence="1">
    <location>
        <begin position="31"/>
        <end position="757"/>
    </location>
</feature>
<dbReference type="Pfam" id="PF01832">
    <property type="entry name" value="Glucosaminidase"/>
    <property type="match status" value="1"/>
</dbReference>
<dbReference type="Proteomes" id="UP000546806">
    <property type="component" value="Unassembled WGS sequence"/>
</dbReference>
<feature type="domain" description="SH3b" evidence="2">
    <location>
        <begin position="170"/>
        <end position="236"/>
    </location>
</feature>
<dbReference type="RefSeq" id="WP_185533271.1">
    <property type="nucleotide sequence ID" value="NZ_JAARWW010000003.1"/>
</dbReference>